<dbReference type="EMBL" id="VFET01000007">
    <property type="protein sequence ID" value="TWS04816.1"/>
    <property type="molecule type" value="Genomic_DNA"/>
</dbReference>
<feature type="domain" description="EAL" evidence="1">
    <location>
        <begin position="13"/>
        <end position="263"/>
    </location>
</feature>
<dbReference type="CDD" id="cd01948">
    <property type="entry name" value="EAL"/>
    <property type="match status" value="1"/>
</dbReference>
<dbReference type="OrthoDB" id="9812358at2"/>
<dbReference type="InterPro" id="IPR001633">
    <property type="entry name" value="EAL_dom"/>
</dbReference>
<dbReference type="InterPro" id="IPR035919">
    <property type="entry name" value="EAL_sf"/>
</dbReference>
<dbReference type="PANTHER" id="PTHR33121:SF71">
    <property type="entry name" value="OXYGEN SENSOR PROTEIN DOSP"/>
    <property type="match status" value="1"/>
</dbReference>
<dbReference type="PROSITE" id="PS50883">
    <property type="entry name" value="EAL"/>
    <property type="match status" value="1"/>
</dbReference>
<keyword evidence="4" id="KW-1185">Reference proteome</keyword>
<evidence type="ECO:0000313" key="5">
    <source>
        <dbReference type="Proteomes" id="UP000317951"/>
    </source>
</evidence>
<organism evidence="3 5">
    <name type="scientific">Pseudomonas extremaustralis</name>
    <dbReference type="NCBI Taxonomy" id="359110"/>
    <lineage>
        <taxon>Bacteria</taxon>
        <taxon>Pseudomonadati</taxon>
        <taxon>Pseudomonadota</taxon>
        <taxon>Gammaproteobacteria</taxon>
        <taxon>Pseudomonadales</taxon>
        <taxon>Pseudomonadaceae</taxon>
        <taxon>Pseudomonas</taxon>
    </lineage>
</organism>
<evidence type="ECO:0000313" key="4">
    <source>
        <dbReference type="Proteomes" id="UP000182858"/>
    </source>
</evidence>
<dbReference type="InterPro" id="IPR050706">
    <property type="entry name" value="Cyclic-di-GMP_PDE-like"/>
</dbReference>
<name>A0A5C5QHS1_9PSED</name>
<dbReference type="AlphaFoldDB" id="A0A5C5QHS1"/>
<dbReference type="PANTHER" id="PTHR33121">
    <property type="entry name" value="CYCLIC DI-GMP PHOSPHODIESTERASE PDEF"/>
    <property type="match status" value="1"/>
</dbReference>
<dbReference type="GO" id="GO:0071111">
    <property type="term" value="F:cyclic-guanylate-specific phosphodiesterase activity"/>
    <property type="evidence" value="ECO:0007669"/>
    <property type="project" value="InterPro"/>
</dbReference>
<evidence type="ECO:0000259" key="1">
    <source>
        <dbReference type="PROSITE" id="PS50883"/>
    </source>
</evidence>
<dbReference type="Proteomes" id="UP000182858">
    <property type="component" value="Chromosome I"/>
</dbReference>
<dbReference type="Pfam" id="PF00563">
    <property type="entry name" value="EAL"/>
    <property type="match status" value="1"/>
</dbReference>
<reference evidence="3 5" key="2">
    <citation type="submission" date="2019-06" db="EMBL/GenBank/DDBJ databases">
        <title>Pseudomonas bimorpha sp. nov. isolated from bovine raw milk and skim milk concentrate.</title>
        <authorList>
            <person name="Hofmann K."/>
            <person name="Huptas C."/>
            <person name="Doll E."/>
            <person name="Scherer S."/>
            <person name="Wenning M."/>
        </authorList>
    </citation>
    <scope>NUCLEOTIDE SEQUENCE [LARGE SCALE GENOMIC DNA]</scope>
    <source>
        <strain evidence="3 5">DSM 17835</strain>
    </source>
</reference>
<dbReference type="SMART" id="SM00052">
    <property type="entry name" value="EAL"/>
    <property type="match status" value="1"/>
</dbReference>
<sequence>MLTPSHNPQLIRQSKIEQALHQVDIEQEFSLVFQPVIDLRSRRTVAFEALARWSSLELGDVPPCQFIPIAERIGLINRLSTHLLGKALMIAADWPPHISLSFNLSTHDCASDEVAEQIVSIIQESNFDPRRLDLEITETAIMQDVVKVQHSIDRFCRLGCGVALDDFGTGYSSLSQLLSLAFTKIKIDRAFVIGIDENPVSYKIVKSLVALSRDMQLECIVEGVETREELEALISLGCFFVQGYYFARPMCHSDINGWLKENSMAGDVSEASVKR</sequence>
<protein>
    <submittedName>
        <fullName evidence="3">EAL domain-containing protein</fullName>
    </submittedName>
</protein>
<evidence type="ECO:0000313" key="3">
    <source>
        <dbReference type="EMBL" id="TWS04816.1"/>
    </source>
</evidence>
<dbReference type="RefSeq" id="WP_010563780.1">
    <property type="nucleotide sequence ID" value="NZ_JAQKGS010000041.1"/>
</dbReference>
<dbReference type="Gene3D" id="3.20.20.450">
    <property type="entry name" value="EAL domain"/>
    <property type="match status" value="1"/>
</dbReference>
<proteinExistence type="predicted"/>
<dbReference type="EMBL" id="LT629689">
    <property type="protein sequence ID" value="SDE52229.1"/>
    <property type="molecule type" value="Genomic_DNA"/>
</dbReference>
<accession>A0A5C5QHS1</accession>
<evidence type="ECO:0000313" key="2">
    <source>
        <dbReference type="EMBL" id="SDE52229.1"/>
    </source>
</evidence>
<dbReference type="GeneID" id="78551606"/>
<dbReference type="SUPFAM" id="SSF141868">
    <property type="entry name" value="EAL domain-like"/>
    <property type="match status" value="1"/>
</dbReference>
<gene>
    <name evidence="3" type="ORF">FIV36_10030</name>
    <name evidence="2" type="ORF">SAMN05216591_0048</name>
</gene>
<dbReference type="Proteomes" id="UP000317951">
    <property type="component" value="Unassembled WGS sequence"/>
</dbReference>
<reference evidence="2 4" key="1">
    <citation type="submission" date="2016-10" db="EMBL/GenBank/DDBJ databases">
        <authorList>
            <person name="Varghese N."/>
            <person name="Submissions S."/>
        </authorList>
    </citation>
    <scope>NUCLEOTIDE SEQUENCE [LARGE SCALE GENOMIC DNA]</scope>
    <source>
        <strain evidence="2 4">DSM 17835</strain>
    </source>
</reference>